<accession>A0A937AAE7</accession>
<dbReference type="Proteomes" id="UP000642920">
    <property type="component" value="Unassembled WGS sequence"/>
</dbReference>
<dbReference type="GO" id="GO:0016787">
    <property type="term" value="F:hydrolase activity"/>
    <property type="evidence" value="ECO:0007669"/>
    <property type="project" value="UniProtKB-KW"/>
</dbReference>
<keyword evidence="2" id="KW-1185">Reference proteome</keyword>
<dbReference type="InterPro" id="IPR018550">
    <property type="entry name" value="Lipid-A_deacylase-rel"/>
</dbReference>
<keyword evidence="1" id="KW-0378">Hydrolase</keyword>
<name>A0A937AAE7_9BACT</name>
<gene>
    <name evidence="1" type="ORF">JKP34_08330</name>
</gene>
<evidence type="ECO:0000313" key="2">
    <source>
        <dbReference type="Proteomes" id="UP000642920"/>
    </source>
</evidence>
<dbReference type="Gene3D" id="2.40.160.20">
    <property type="match status" value="1"/>
</dbReference>
<proteinExistence type="predicted"/>
<dbReference type="EMBL" id="JAERQG010000002">
    <property type="protein sequence ID" value="MBL0765251.1"/>
    <property type="molecule type" value="Genomic_DNA"/>
</dbReference>
<sequence length="366" mass="42234">MKFLTKRLFLVILYWLLFAFSGSTQHYDWNLNAQVIKGFILKHNEYVAHLAVSNPSGFEISMQQQLNGSRDWESLYNKPIVNYGLSYYDLHNPKLGKLIIGSAAMDIPLFKKEKASFYFRVGTGIVFATNPYNRETNNQNNMVTSRYSVLLQPRLIFSYQLSDKFTITPSLNITHASNGAQRAPNRGINIVTANLGASYKIISRKDEVIEEEIRTSVYDYKLYLIGSWGRNTRTLQVRQPKPFYNLIAYGQKYLNKKSDIGLGIEYFHSLGLKEQIATDWFLVNSTDPIPDFRRVALVAGHDLKFGSLYLTTQIGFYVYDPSKKNLFTYQRYGLKYHFHEHILGQLSFKTHAATAEQVEFGLGWRF</sequence>
<dbReference type="Pfam" id="PF09411">
    <property type="entry name" value="PagL"/>
    <property type="match status" value="1"/>
</dbReference>
<evidence type="ECO:0000313" key="1">
    <source>
        <dbReference type="EMBL" id="MBL0765251.1"/>
    </source>
</evidence>
<protein>
    <submittedName>
        <fullName evidence="1">Acyloxyacyl hydrolase</fullName>
    </submittedName>
</protein>
<dbReference type="AlphaFoldDB" id="A0A937AAE7"/>
<comment type="caution">
    <text evidence="1">The sequence shown here is derived from an EMBL/GenBank/DDBJ whole genome shotgun (WGS) entry which is preliminary data.</text>
</comment>
<organism evidence="1 2">
    <name type="scientific">Marivirga atlantica</name>
    <dbReference type="NCBI Taxonomy" id="1548457"/>
    <lineage>
        <taxon>Bacteria</taxon>
        <taxon>Pseudomonadati</taxon>
        <taxon>Bacteroidota</taxon>
        <taxon>Cytophagia</taxon>
        <taxon>Cytophagales</taxon>
        <taxon>Marivirgaceae</taxon>
        <taxon>Marivirga</taxon>
    </lineage>
</organism>
<reference evidence="1" key="1">
    <citation type="submission" date="2021-01" db="EMBL/GenBank/DDBJ databases">
        <title>Marivirga sp. nov., isolated from intertidal surface sediments.</title>
        <authorList>
            <person name="Zhang M."/>
        </authorList>
    </citation>
    <scope>NUCLEOTIDE SEQUENCE</scope>
    <source>
        <strain evidence="1">SM1354</strain>
    </source>
</reference>
<dbReference type="RefSeq" id="WP_201919693.1">
    <property type="nucleotide sequence ID" value="NZ_JAERQG010000002.1"/>
</dbReference>